<dbReference type="EMBL" id="JANPWB010000008">
    <property type="protein sequence ID" value="KAJ1161436.1"/>
    <property type="molecule type" value="Genomic_DNA"/>
</dbReference>
<organism evidence="2 3">
    <name type="scientific">Pleurodeles waltl</name>
    <name type="common">Iberian ribbed newt</name>
    <dbReference type="NCBI Taxonomy" id="8319"/>
    <lineage>
        <taxon>Eukaryota</taxon>
        <taxon>Metazoa</taxon>
        <taxon>Chordata</taxon>
        <taxon>Craniata</taxon>
        <taxon>Vertebrata</taxon>
        <taxon>Euteleostomi</taxon>
        <taxon>Amphibia</taxon>
        <taxon>Batrachia</taxon>
        <taxon>Caudata</taxon>
        <taxon>Salamandroidea</taxon>
        <taxon>Salamandridae</taxon>
        <taxon>Pleurodelinae</taxon>
        <taxon>Pleurodeles</taxon>
    </lineage>
</organism>
<name>A0AAV7S8Y8_PLEWA</name>
<protein>
    <submittedName>
        <fullName evidence="2">Uncharacterized protein</fullName>
    </submittedName>
</protein>
<evidence type="ECO:0000256" key="1">
    <source>
        <dbReference type="SAM" id="MobiDB-lite"/>
    </source>
</evidence>
<gene>
    <name evidence="2" type="ORF">NDU88_001922</name>
</gene>
<keyword evidence="3" id="KW-1185">Reference proteome</keyword>
<accession>A0AAV7S8Y8</accession>
<proteinExistence type="predicted"/>
<dbReference type="AlphaFoldDB" id="A0AAV7S8Y8"/>
<evidence type="ECO:0000313" key="2">
    <source>
        <dbReference type="EMBL" id="KAJ1161436.1"/>
    </source>
</evidence>
<feature type="compositionally biased region" description="Basic and acidic residues" evidence="1">
    <location>
        <begin position="1"/>
        <end position="12"/>
    </location>
</feature>
<evidence type="ECO:0000313" key="3">
    <source>
        <dbReference type="Proteomes" id="UP001066276"/>
    </source>
</evidence>
<sequence length="70" mass="7451">MQSQERREEDGTARLLTARQDGPVPHQALSLGASPQTSGGGSQSGSESRQPHCCRSLPEDRLGPHESSNP</sequence>
<dbReference type="Proteomes" id="UP001066276">
    <property type="component" value="Chromosome 4_2"/>
</dbReference>
<comment type="caution">
    <text evidence="2">The sequence shown here is derived from an EMBL/GenBank/DDBJ whole genome shotgun (WGS) entry which is preliminary data.</text>
</comment>
<reference evidence="2" key="1">
    <citation type="journal article" date="2022" name="bioRxiv">
        <title>Sequencing and chromosome-scale assembly of the giantPleurodeles waltlgenome.</title>
        <authorList>
            <person name="Brown T."/>
            <person name="Elewa A."/>
            <person name="Iarovenko S."/>
            <person name="Subramanian E."/>
            <person name="Araus A.J."/>
            <person name="Petzold A."/>
            <person name="Susuki M."/>
            <person name="Suzuki K.-i.T."/>
            <person name="Hayashi T."/>
            <person name="Toyoda A."/>
            <person name="Oliveira C."/>
            <person name="Osipova E."/>
            <person name="Leigh N.D."/>
            <person name="Simon A."/>
            <person name="Yun M.H."/>
        </authorList>
    </citation>
    <scope>NUCLEOTIDE SEQUENCE</scope>
    <source>
        <strain evidence="2">20211129_DDA</strain>
        <tissue evidence="2">Liver</tissue>
    </source>
</reference>
<feature type="region of interest" description="Disordered" evidence="1">
    <location>
        <begin position="1"/>
        <end position="70"/>
    </location>
</feature>